<proteinExistence type="predicted"/>
<reference evidence="1 2" key="1">
    <citation type="submission" date="2016-02" db="EMBL/GenBank/DDBJ databases">
        <title>Band-tailed pigeon sequencing and assembly.</title>
        <authorList>
            <person name="Soares A.E."/>
            <person name="Novak B.J."/>
            <person name="Rice E.S."/>
            <person name="O'Connell B."/>
            <person name="Chang D."/>
            <person name="Weber S."/>
            <person name="Shapiro B."/>
        </authorList>
    </citation>
    <scope>NUCLEOTIDE SEQUENCE [LARGE SCALE GENOMIC DNA]</scope>
    <source>
        <strain evidence="1">BTP2013</strain>
        <tissue evidence="1">Blood</tissue>
    </source>
</reference>
<accession>A0A1V4KMS4</accession>
<gene>
    <name evidence="1" type="ORF">AV530_018110</name>
</gene>
<dbReference type="AlphaFoldDB" id="A0A1V4KMS4"/>
<evidence type="ECO:0000313" key="2">
    <source>
        <dbReference type="Proteomes" id="UP000190648"/>
    </source>
</evidence>
<protein>
    <submittedName>
        <fullName evidence="1">Uncharacterized protein</fullName>
    </submittedName>
</protein>
<dbReference type="EMBL" id="LSYS01002950">
    <property type="protein sequence ID" value="OPJ85077.1"/>
    <property type="molecule type" value="Genomic_DNA"/>
</dbReference>
<organism evidence="1 2">
    <name type="scientific">Patagioenas fasciata monilis</name>
    <dbReference type="NCBI Taxonomy" id="372326"/>
    <lineage>
        <taxon>Eukaryota</taxon>
        <taxon>Metazoa</taxon>
        <taxon>Chordata</taxon>
        <taxon>Craniata</taxon>
        <taxon>Vertebrata</taxon>
        <taxon>Euteleostomi</taxon>
        <taxon>Archelosauria</taxon>
        <taxon>Archosauria</taxon>
        <taxon>Dinosauria</taxon>
        <taxon>Saurischia</taxon>
        <taxon>Theropoda</taxon>
        <taxon>Coelurosauria</taxon>
        <taxon>Aves</taxon>
        <taxon>Neognathae</taxon>
        <taxon>Neoaves</taxon>
        <taxon>Columbimorphae</taxon>
        <taxon>Columbiformes</taxon>
        <taxon>Columbidae</taxon>
        <taxon>Patagioenas</taxon>
    </lineage>
</organism>
<evidence type="ECO:0000313" key="1">
    <source>
        <dbReference type="EMBL" id="OPJ85077.1"/>
    </source>
</evidence>
<name>A0A1V4KMS4_PATFA</name>
<sequence>MERTIGKNQLGQMLFGAEGDSQDRRCLSRSGRAVTALRDLSKPHLDLERMCLASGCDPFGNEVILQLPRKQIPTELAVWQE</sequence>
<comment type="caution">
    <text evidence="1">The sequence shown here is derived from an EMBL/GenBank/DDBJ whole genome shotgun (WGS) entry which is preliminary data.</text>
</comment>
<keyword evidence="2" id="KW-1185">Reference proteome</keyword>
<dbReference type="Proteomes" id="UP000190648">
    <property type="component" value="Unassembled WGS sequence"/>
</dbReference>